<dbReference type="NCBIfam" id="TIGR00278">
    <property type="entry name" value="membrane protein insertion efficiency factor YidD"/>
    <property type="match status" value="1"/>
</dbReference>
<keyword evidence="1" id="KW-0472">Membrane</keyword>
<sequence>MAQALSPCRRARFSRRRKRQTETPQTRRQKSQEGPVNWLAIKLIHAYRFLLSPWVGNQCRFYPTCSHYAEEALKTHGLGKGGYLTLRRLIKCHPWHPGGLDPVPPQDNKHPTPDTTGHRGEPR</sequence>
<dbReference type="InterPro" id="IPR002696">
    <property type="entry name" value="Membr_insert_effic_factor_YidD"/>
</dbReference>
<dbReference type="Proteomes" id="UP000218427">
    <property type="component" value="Unassembled WGS sequence"/>
</dbReference>
<dbReference type="HAMAP" id="MF_00386">
    <property type="entry name" value="UPF0161_YidD"/>
    <property type="match status" value="1"/>
</dbReference>
<comment type="similarity">
    <text evidence="1">Belongs to the UPF0161 family.</text>
</comment>
<feature type="region of interest" description="Disordered" evidence="2">
    <location>
        <begin position="1"/>
        <end position="34"/>
    </location>
</feature>
<comment type="subcellular location">
    <subcellularLocation>
        <location evidence="1">Cell membrane</location>
        <topology evidence="1">Peripheral membrane protein</topology>
        <orientation evidence="1">Cytoplasmic side</orientation>
    </subcellularLocation>
</comment>
<organism evidence="3 4">
    <name type="scientific">Microbulbifer flavimaris</name>
    <dbReference type="NCBI Taxonomy" id="1781068"/>
    <lineage>
        <taxon>Bacteria</taxon>
        <taxon>Pseudomonadati</taxon>
        <taxon>Pseudomonadota</taxon>
        <taxon>Gammaproteobacteria</taxon>
        <taxon>Cellvibrionales</taxon>
        <taxon>Microbulbiferaceae</taxon>
        <taxon>Microbulbifer</taxon>
    </lineage>
</organism>
<reference evidence="3" key="1">
    <citation type="submission" date="2017-08" db="EMBL/GenBank/DDBJ databases">
        <title>Microbulbifer marisrubri sp. nov., a halophilic alphaproteobacterium isolated from marine sediment of the Yellow Sea, China.</title>
        <authorList>
            <person name="Zhang G."/>
            <person name="Xiong Q."/>
        </authorList>
    </citation>
    <scope>NUCLEOTIDE SEQUENCE [LARGE SCALE GENOMIC DNA]</scope>
    <source>
        <strain evidence="3">WRN-8</strain>
    </source>
</reference>
<dbReference type="Pfam" id="PF01809">
    <property type="entry name" value="YidD"/>
    <property type="match status" value="1"/>
</dbReference>
<keyword evidence="1" id="KW-1003">Cell membrane</keyword>
<evidence type="ECO:0000313" key="3">
    <source>
        <dbReference type="EMBL" id="PCO05285.1"/>
    </source>
</evidence>
<proteinExistence type="inferred from homology"/>
<feature type="compositionally biased region" description="Basic residues" evidence="2">
    <location>
        <begin position="9"/>
        <end position="19"/>
    </location>
</feature>
<comment type="caution">
    <text evidence="3">The sequence shown here is derived from an EMBL/GenBank/DDBJ whole genome shotgun (WGS) entry which is preliminary data.</text>
</comment>
<accession>A0ABX4HYR1</accession>
<gene>
    <name evidence="3" type="ORF">AWR36_011230</name>
</gene>
<name>A0ABX4HYR1_9GAMM</name>
<dbReference type="EMBL" id="LRFG02000003">
    <property type="protein sequence ID" value="PCO05285.1"/>
    <property type="molecule type" value="Genomic_DNA"/>
</dbReference>
<evidence type="ECO:0000256" key="2">
    <source>
        <dbReference type="SAM" id="MobiDB-lite"/>
    </source>
</evidence>
<dbReference type="PANTHER" id="PTHR33383:SF1">
    <property type="entry name" value="MEMBRANE PROTEIN INSERTION EFFICIENCY FACTOR-RELATED"/>
    <property type="match status" value="1"/>
</dbReference>
<dbReference type="PANTHER" id="PTHR33383">
    <property type="entry name" value="MEMBRANE PROTEIN INSERTION EFFICIENCY FACTOR-RELATED"/>
    <property type="match status" value="1"/>
</dbReference>
<protein>
    <recommendedName>
        <fullName evidence="1">Putative membrane protein insertion efficiency factor</fullName>
    </recommendedName>
</protein>
<keyword evidence="4" id="KW-1185">Reference proteome</keyword>
<evidence type="ECO:0000256" key="1">
    <source>
        <dbReference type="HAMAP-Rule" id="MF_00386"/>
    </source>
</evidence>
<feature type="region of interest" description="Disordered" evidence="2">
    <location>
        <begin position="97"/>
        <end position="123"/>
    </location>
</feature>
<evidence type="ECO:0000313" key="4">
    <source>
        <dbReference type="Proteomes" id="UP000218427"/>
    </source>
</evidence>
<dbReference type="SMART" id="SM01234">
    <property type="entry name" value="Haemolytic"/>
    <property type="match status" value="1"/>
</dbReference>
<feature type="compositionally biased region" description="Basic and acidic residues" evidence="2">
    <location>
        <begin position="107"/>
        <end position="123"/>
    </location>
</feature>
<comment type="function">
    <text evidence="1">Could be involved in insertion of integral membrane proteins into the membrane.</text>
</comment>